<dbReference type="EMBL" id="CP042467">
    <property type="protein sequence ID" value="QED29862.1"/>
    <property type="molecule type" value="Genomic_DNA"/>
</dbReference>
<feature type="transmembrane region" description="Helical" evidence="1">
    <location>
        <begin position="70"/>
        <end position="89"/>
    </location>
</feature>
<dbReference type="AlphaFoldDB" id="A0A5B8XVB7"/>
<evidence type="ECO:0000256" key="1">
    <source>
        <dbReference type="SAM" id="Phobius"/>
    </source>
</evidence>
<feature type="signal peptide" evidence="2">
    <location>
        <begin position="1"/>
        <end position="20"/>
    </location>
</feature>
<name>A0A5B8XVB7_9DELT</name>
<proteinExistence type="predicted"/>
<reference evidence="3 4" key="1">
    <citation type="submission" date="2019-08" db="EMBL/GenBank/DDBJ databases">
        <authorList>
            <person name="Liang Q."/>
        </authorList>
    </citation>
    <scope>NUCLEOTIDE SEQUENCE [LARGE SCALE GENOMIC DNA]</scope>
    <source>
        <strain evidence="3 4">V1718</strain>
    </source>
</reference>
<keyword evidence="1" id="KW-1133">Transmembrane helix</keyword>
<organism evidence="3 4">
    <name type="scientific">Microvenator marinus</name>
    <dbReference type="NCBI Taxonomy" id="2600177"/>
    <lineage>
        <taxon>Bacteria</taxon>
        <taxon>Deltaproteobacteria</taxon>
        <taxon>Bradymonadales</taxon>
        <taxon>Microvenatoraceae</taxon>
        <taxon>Microvenator</taxon>
    </lineage>
</organism>
<keyword evidence="4" id="KW-1185">Reference proteome</keyword>
<dbReference type="InterPro" id="IPR007038">
    <property type="entry name" value="HupE_UreJ"/>
</dbReference>
<keyword evidence="2" id="KW-0732">Signal</keyword>
<evidence type="ECO:0000313" key="3">
    <source>
        <dbReference type="EMBL" id="QED29862.1"/>
    </source>
</evidence>
<dbReference type="RefSeq" id="WP_146963095.1">
    <property type="nucleotide sequence ID" value="NZ_CP042467.1"/>
</dbReference>
<dbReference type="KEGG" id="bbae:FRD01_22030"/>
<protein>
    <submittedName>
        <fullName evidence="3">Uncharacterized protein</fullName>
    </submittedName>
</protein>
<gene>
    <name evidence="3" type="ORF">FRD01_22030</name>
</gene>
<accession>A0A5B8XVB7</accession>
<keyword evidence="1" id="KW-0472">Membrane</keyword>
<evidence type="ECO:0000313" key="4">
    <source>
        <dbReference type="Proteomes" id="UP000321595"/>
    </source>
</evidence>
<dbReference type="Proteomes" id="UP000321595">
    <property type="component" value="Chromosome"/>
</dbReference>
<sequence>MKLKTLTLFAILLAANTALAHAGHYHAPGFLDGLAHPVTGLDHLLATLATGLIAFGASFKAVSLVEARRTAMMISTALVTGFVLLHGYAHVLKTPEAAASYSIGLGIATVALHAATAGLGFLASVSVEERSRLLR</sequence>
<dbReference type="OrthoDB" id="9808192at2"/>
<feature type="chain" id="PRO_5023141696" evidence="2">
    <location>
        <begin position="21"/>
        <end position="135"/>
    </location>
</feature>
<evidence type="ECO:0000256" key="2">
    <source>
        <dbReference type="SAM" id="SignalP"/>
    </source>
</evidence>
<dbReference type="Pfam" id="PF04955">
    <property type="entry name" value="HupE_UreJ"/>
    <property type="match status" value="1"/>
</dbReference>
<feature type="transmembrane region" description="Helical" evidence="1">
    <location>
        <begin position="101"/>
        <end position="125"/>
    </location>
</feature>
<feature type="transmembrane region" description="Helical" evidence="1">
    <location>
        <begin position="44"/>
        <end position="63"/>
    </location>
</feature>
<keyword evidence="1" id="KW-0812">Transmembrane</keyword>